<dbReference type="OrthoDB" id="629492at2759"/>
<evidence type="ECO:0000313" key="1">
    <source>
        <dbReference type="EMBL" id="CDH54806.1"/>
    </source>
</evidence>
<name>A0A068S0M7_9FUNG</name>
<accession>A0A068S0M7</accession>
<dbReference type="Gene3D" id="3.80.10.10">
    <property type="entry name" value="Ribonuclease Inhibitor"/>
    <property type="match status" value="2"/>
</dbReference>
<dbReference type="Proteomes" id="UP000027586">
    <property type="component" value="Unassembled WGS sequence"/>
</dbReference>
<protein>
    <recommendedName>
        <fullName evidence="3">F-box domain-containing protein</fullName>
    </recommendedName>
</protein>
<proteinExistence type="predicted"/>
<dbReference type="PANTHER" id="PTHR31639:SF314">
    <property type="entry name" value="OS01G0752100 PROTEIN"/>
    <property type="match status" value="1"/>
</dbReference>
<organism evidence="1 2">
    <name type="scientific">Lichtheimia corymbifera JMRC:FSU:9682</name>
    <dbReference type="NCBI Taxonomy" id="1263082"/>
    <lineage>
        <taxon>Eukaryota</taxon>
        <taxon>Fungi</taxon>
        <taxon>Fungi incertae sedis</taxon>
        <taxon>Mucoromycota</taxon>
        <taxon>Mucoromycotina</taxon>
        <taxon>Mucoromycetes</taxon>
        <taxon>Mucorales</taxon>
        <taxon>Lichtheimiaceae</taxon>
        <taxon>Lichtheimia</taxon>
    </lineage>
</organism>
<evidence type="ECO:0000313" key="2">
    <source>
        <dbReference type="Proteomes" id="UP000027586"/>
    </source>
</evidence>
<evidence type="ECO:0008006" key="3">
    <source>
        <dbReference type="Google" id="ProtNLM"/>
    </source>
</evidence>
<comment type="caution">
    <text evidence="1">The sequence shown here is derived from an EMBL/GenBank/DDBJ whole genome shotgun (WGS) entry which is preliminary data.</text>
</comment>
<dbReference type="SUPFAM" id="SSF52047">
    <property type="entry name" value="RNI-like"/>
    <property type="match status" value="2"/>
</dbReference>
<dbReference type="InterPro" id="IPR032675">
    <property type="entry name" value="LRR_dom_sf"/>
</dbReference>
<dbReference type="AlphaFoldDB" id="A0A068S0M7"/>
<dbReference type="EMBL" id="CBTN010000025">
    <property type="protein sequence ID" value="CDH54806.1"/>
    <property type="molecule type" value="Genomic_DNA"/>
</dbReference>
<gene>
    <name evidence="1" type="ORF">LCOR_06023.1</name>
</gene>
<reference evidence="1" key="1">
    <citation type="submission" date="2013-08" db="EMBL/GenBank/DDBJ databases">
        <title>Gene expansion shapes genome architecture in the human pathogen Lichtheimia corymbifera: an evolutionary genomics analysis in the ancient terrestrial Mucorales (Mucoromycotina).</title>
        <authorList>
            <person name="Schwartze V.U."/>
            <person name="Winter S."/>
            <person name="Shelest E."/>
            <person name="Marcet-Houben M."/>
            <person name="Horn F."/>
            <person name="Wehner S."/>
            <person name="Hoffmann K."/>
            <person name="Riege K."/>
            <person name="Sammeth M."/>
            <person name="Nowrousian M."/>
            <person name="Valiante V."/>
            <person name="Linde J."/>
            <person name="Jacobsen I.D."/>
            <person name="Marz M."/>
            <person name="Brakhage A.A."/>
            <person name="Gabaldon T."/>
            <person name="Bocker S."/>
            <person name="Voigt K."/>
        </authorList>
    </citation>
    <scope>NUCLEOTIDE SEQUENCE [LARGE SCALE GENOMIC DNA]</scope>
    <source>
        <strain evidence="1">FSU 9682</strain>
    </source>
</reference>
<sequence>MTTTDNIDWSELLEHPIVTAQHSNGKNRIAAATDTLQQTAQQLVEVLNERARLLATSALFETVLRDAAAIRAIIPGAGIGYLCTGYVYCQQGHYAAAISIYDQGLQAVLESDVYYQQLQHHRTTAIDSNDKRVDFISQLPWDIVITNIVPRMQPEFCTESSCKLLYVSRSWQNRILQQPKGLRFSFGKETTTFKNGHAQLIRFAPYVQTLSGSLLNVRLDDLFSRAHFSNLKKLNVMCDDPEIPRLPLIHGLELIADSLTRLVICGCPDLQLRDILETCPNLEFLQTRDVDAIMPLSPSSIYPKMTRLALFSISETTRSQHDNMIDVLCRFPSLRSLEVDRVPESSVLCILHEHCPYLKILCLGVIYSPYDQMNVQRNRKGISWAYLSERVGDMLIIDAKIKANNPTLELSNGEIVEAGDYDPLAASTTPVVVEEDDTSNTLFTRLTEMSFSDYDYASAEAFIIWLILKAPNLKAIHLPASHLQPRIAYIMTKAAKHLSKLEIFHKRGGTDTDGIKKFSEYHIGLGNQSTLKEMIVEGREMSNISWVPLIFKLRCLKNLSLHVNTISEECLSAWEEIGQGCPALEKLTLGMDGAELVDGVMMPLRHLEKLKFVRIMAQKLSGADLAVLAAIPSLEELYLHCRVENFMIRALDTGTGKPRIIVDNPEDGY</sequence>
<keyword evidence="2" id="KW-1185">Reference proteome</keyword>
<dbReference type="PANTHER" id="PTHR31639">
    <property type="entry name" value="F-BOX PROTEIN-LIKE"/>
    <property type="match status" value="1"/>
</dbReference>
<dbReference type="VEuPathDB" id="FungiDB:LCOR_06023.1"/>